<keyword evidence="3" id="KW-1185">Reference proteome</keyword>
<evidence type="ECO:0000256" key="1">
    <source>
        <dbReference type="SAM" id="Phobius"/>
    </source>
</evidence>
<protein>
    <submittedName>
        <fullName evidence="2">Uncharacterized protein</fullName>
    </submittedName>
</protein>
<feature type="transmembrane region" description="Helical" evidence="1">
    <location>
        <begin position="37"/>
        <end position="55"/>
    </location>
</feature>
<comment type="caution">
    <text evidence="2">The sequence shown here is derived from an EMBL/GenBank/DDBJ whole genome shotgun (WGS) entry which is preliminary data.</text>
</comment>
<sequence length="98" mass="10818">MGTRTTFYCARKASRASLQVKPADTCPTLAAAITHTWLRYIIAIDLFAVVLVVVARCGAHLTSDMDPGVQWRQWGWKQAVSSQQGHQQASVGQSCWRA</sequence>
<proteinExistence type="predicted"/>
<reference evidence="2 3" key="1">
    <citation type="journal article" date="2024" name="Nat. Commun.">
        <title>Phylogenomics reveals the evolutionary origins of lichenization in chlorophyte algae.</title>
        <authorList>
            <person name="Puginier C."/>
            <person name="Libourel C."/>
            <person name="Otte J."/>
            <person name="Skaloud P."/>
            <person name="Haon M."/>
            <person name="Grisel S."/>
            <person name="Petersen M."/>
            <person name="Berrin J.G."/>
            <person name="Delaux P.M."/>
            <person name="Dal Grande F."/>
            <person name="Keller J."/>
        </authorList>
    </citation>
    <scope>NUCLEOTIDE SEQUENCE [LARGE SCALE GENOMIC DNA]</scope>
    <source>
        <strain evidence="2 3">SAG 245.80</strain>
    </source>
</reference>
<dbReference type="Proteomes" id="UP001445335">
    <property type="component" value="Unassembled WGS sequence"/>
</dbReference>
<keyword evidence="1" id="KW-1133">Transmembrane helix</keyword>
<gene>
    <name evidence="2" type="ORF">WJX81_003347</name>
</gene>
<keyword evidence="1" id="KW-0812">Transmembrane</keyword>
<organism evidence="2 3">
    <name type="scientific">Elliptochloris bilobata</name>
    <dbReference type="NCBI Taxonomy" id="381761"/>
    <lineage>
        <taxon>Eukaryota</taxon>
        <taxon>Viridiplantae</taxon>
        <taxon>Chlorophyta</taxon>
        <taxon>core chlorophytes</taxon>
        <taxon>Trebouxiophyceae</taxon>
        <taxon>Trebouxiophyceae incertae sedis</taxon>
        <taxon>Elliptochloris clade</taxon>
        <taxon>Elliptochloris</taxon>
    </lineage>
</organism>
<accession>A0AAW1QTS6</accession>
<dbReference type="AlphaFoldDB" id="A0AAW1QTS6"/>
<keyword evidence="1" id="KW-0472">Membrane</keyword>
<evidence type="ECO:0000313" key="2">
    <source>
        <dbReference type="EMBL" id="KAK9824828.1"/>
    </source>
</evidence>
<evidence type="ECO:0000313" key="3">
    <source>
        <dbReference type="Proteomes" id="UP001445335"/>
    </source>
</evidence>
<dbReference type="EMBL" id="JALJOU010000079">
    <property type="protein sequence ID" value="KAK9824828.1"/>
    <property type="molecule type" value="Genomic_DNA"/>
</dbReference>
<name>A0AAW1QTS6_9CHLO</name>